<dbReference type="Pfam" id="PF00589">
    <property type="entry name" value="Phage_integrase"/>
    <property type="match status" value="1"/>
</dbReference>
<organism evidence="6 7">
    <name type="scientific">Robbsia andropogonis</name>
    <dbReference type="NCBI Taxonomy" id="28092"/>
    <lineage>
        <taxon>Bacteria</taxon>
        <taxon>Pseudomonadati</taxon>
        <taxon>Pseudomonadota</taxon>
        <taxon>Betaproteobacteria</taxon>
        <taxon>Burkholderiales</taxon>
        <taxon>Burkholderiaceae</taxon>
        <taxon>Robbsia</taxon>
    </lineage>
</organism>
<dbReference type="EMBL" id="LAQU01000070">
    <property type="protein sequence ID" value="KKB61116.1"/>
    <property type="molecule type" value="Genomic_DNA"/>
</dbReference>
<dbReference type="InterPro" id="IPR011010">
    <property type="entry name" value="DNA_brk_join_enz"/>
</dbReference>
<dbReference type="AlphaFoldDB" id="A0A0F5JTG8"/>
<keyword evidence="7" id="KW-1185">Reference proteome</keyword>
<dbReference type="RefSeq" id="WP_046154346.1">
    <property type="nucleotide sequence ID" value="NZ_LAQU01000070.1"/>
</dbReference>
<name>A0A0F5JTG8_9BURK</name>
<reference evidence="6 7" key="1">
    <citation type="submission" date="2015-03" db="EMBL/GenBank/DDBJ databases">
        <title>Draft Genome Sequence of Burkholderia andropogonis type strain ICMP2807, isolated from Sorghum bicolor.</title>
        <authorList>
            <person name="Lopes-Santos L."/>
            <person name="Castro D.B."/>
            <person name="Ottoboni L.M."/>
            <person name="Park D."/>
            <person name="Weirc B.S."/>
            <person name="Destefano S.A."/>
        </authorList>
    </citation>
    <scope>NUCLEOTIDE SEQUENCE [LARGE SCALE GENOMIC DNA]</scope>
    <source>
        <strain evidence="6 7">ICMP2807</strain>
    </source>
</reference>
<evidence type="ECO:0000256" key="3">
    <source>
        <dbReference type="ARBA" id="ARBA00023125"/>
    </source>
</evidence>
<dbReference type="InterPro" id="IPR050808">
    <property type="entry name" value="Phage_Integrase"/>
</dbReference>
<accession>A0A0F5JTG8</accession>
<evidence type="ECO:0000259" key="5">
    <source>
        <dbReference type="PROSITE" id="PS51898"/>
    </source>
</evidence>
<dbReference type="GO" id="GO:0015074">
    <property type="term" value="P:DNA integration"/>
    <property type="evidence" value="ECO:0007669"/>
    <property type="project" value="UniProtKB-KW"/>
</dbReference>
<dbReference type="SUPFAM" id="SSF56349">
    <property type="entry name" value="DNA breaking-rejoining enzymes"/>
    <property type="match status" value="1"/>
</dbReference>
<keyword evidence="3" id="KW-0238">DNA-binding</keyword>
<dbReference type="GO" id="GO:0006310">
    <property type="term" value="P:DNA recombination"/>
    <property type="evidence" value="ECO:0007669"/>
    <property type="project" value="UniProtKB-KW"/>
</dbReference>
<evidence type="ECO:0000256" key="2">
    <source>
        <dbReference type="ARBA" id="ARBA00022908"/>
    </source>
</evidence>
<comment type="caution">
    <text evidence="6">The sequence shown here is derived from an EMBL/GenBank/DDBJ whole genome shotgun (WGS) entry which is preliminary data.</text>
</comment>
<dbReference type="PROSITE" id="PS51898">
    <property type="entry name" value="TYR_RECOMBINASE"/>
    <property type="match status" value="1"/>
</dbReference>
<proteinExistence type="inferred from homology"/>
<dbReference type="STRING" id="28092.WM40_25055"/>
<dbReference type="Gene3D" id="3.30.160.390">
    <property type="entry name" value="Integrase, DNA-binding domain"/>
    <property type="match status" value="1"/>
</dbReference>
<dbReference type="PANTHER" id="PTHR30629">
    <property type="entry name" value="PROPHAGE INTEGRASE"/>
    <property type="match status" value="1"/>
</dbReference>
<evidence type="ECO:0000256" key="1">
    <source>
        <dbReference type="ARBA" id="ARBA00008857"/>
    </source>
</evidence>
<dbReference type="InterPro" id="IPR025166">
    <property type="entry name" value="Integrase_DNA_bind_dom"/>
</dbReference>
<dbReference type="Proteomes" id="UP000033618">
    <property type="component" value="Unassembled WGS sequence"/>
</dbReference>
<evidence type="ECO:0000313" key="6">
    <source>
        <dbReference type="EMBL" id="KKB61116.1"/>
    </source>
</evidence>
<feature type="non-terminal residue" evidence="6">
    <location>
        <position position="1"/>
    </location>
</feature>
<keyword evidence="2" id="KW-0229">DNA integration</keyword>
<keyword evidence="4" id="KW-0233">DNA recombination</keyword>
<dbReference type="Pfam" id="PF22022">
    <property type="entry name" value="Phage_int_M"/>
    <property type="match status" value="1"/>
</dbReference>
<dbReference type="CDD" id="cd00801">
    <property type="entry name" value="INT_P4_C"/>
    <property type="match status" value="1"/>
</dbReference>
<dbReference type="InterPro" id="IPR010998">
    <property type="entry name" value="Integrase_recombinase_N"/>
</dbReference>
<dbReference type="Pfam" id="PF13356">
    <property type="entry name" value="Arm-DNA-bind_3"/>
    <property type="match status" value="1"/>
</dbReference>
<comment type="similarity">
    <text evidence="1">Belongs to the 'phage' integrase family.</text>
</comment>
<dbReference type="InterPro" id="IPR053876">
    <property type="entry name" value="Phage_int_M"/>
</dbReference>
<dbReference type="PATRIC" id="fig|28092.6.peg.5917"/>
<evidence type="ECO:0000313" key="7">
    <source>
        <dbReference type="Proteomes" id="UP000033618"/>
    </source>
</evidence>
<dbReference type="InterPro" id="IPR013762">
    <property type="entry name" value="Integrase-like_cat_sf"/>
</dbReference>
<dbReference type="Gene3D" id="1.10.150.130">
    <property type="match status" value="1"/>
</dbReference>
<dbReference type="GO" id="GO:0003677">
    <property type="term" value="F:DNA binding"/>
    <property type="evidence" value="ECO:0007669"/>
    <property type="project" value="UniProtKB-KW"/>
</dbReference>
<sequence length="367" mass="40889">YTRGTRRREMGLGPLSLVSLAEARALALECRKLHLSGADPIEVRRQKLAAVHPSSAIPTFSECCTAYIDAAKSGWKSEKQAAIWAASLEKYASKYFDQSPITEVSTALVHQALSAIWTKIPETANRVRGRIEAVIDRDSTKNNRRRENPARWKGHLDNLLPCRSKVQKVQHHPALPIEKLEEFFIALRKRTAVSRLALEFTILTAARTNEVIGAKLSEFHLAEGIWTVPGDRMKSGRQHRVPLCARAVEIVCALANSKNVFIFKGKDAASPLSNMAMLKLLQVDLGQKGITVHGFRSTFRDWIGESTTHSNEVAEAALAHIIGDKAEAAYRRGDMFTRRRTMMVDWAIRCGVGTSTETYSDSIISRK</sequence>
<protein>
    <recommendedName>
        <fullName evidence="5">Tyr recombinase domain-containing protein</fullName>
    </recommendedName>
</protein>
<feature type="domain" description="Tyr recombinase" evidence="5">
    <location>
        <begin position="170"/>
        <end position="343"/>
    </location>
</feature>
<gene>
    <name evidence="6" type="ORF">WM40_25055</name>
</gene>
<dbReference type="InterPro" id="IPR038488">
    <property type="entry name" value="Integrase_DNA-bd_sf"/>
</dbReference>
<dbReference type="PANTHER" id="PTHR30629:SF2">
    <property type="entry name" value="PROPHAGE INTEGRASE INTS-RELATED"/>
    <property type="match status" value="1"/>
</dbReference>
<dbReference type="InterPro" id="IPR002104">
    <property type="entry name" value="Integrase_catalytic"/>
</dbReference>
<evidence type="ECO:0000256" key="4">
    <source>
        <dbReference type="ARBA" id="ARBA00023172"/>
    </source>
</evidence>
<dbReference type="Gene3D" id="1.10.443.10">
    <property type="entry name" value="Intergrase catalytic core"/>
    <property type="match status" value="1"/>
</dbReference>